<dbReference type="EMBL" id="CP060696">
    <property type="protein sequence ID" value="QNO18072.1"/>
    <property type="molecule type" value="Genomic_DNA"/>
</dbReference>
<keyword evidence="1" id="KW-0472">Membrane</keyword>
<feature type="transmembrane region" description="Helical" evidence="1">
    <location>
        <begin position="51"/>
        <end position="73"/>
    </location>
</feature>
<proteinExistence type="predicted"/>
<keyword evidence="1" id="KW-1133">Transmembrane helix</keyword>
<feature type="transmembrane region" description="Helical" evidence="1">
    <location>
        <begin position="136"/>
        <end position="157"/>
    </location>
</feature>
<protein>
    <submittedName>
        <fullName evidence="2">Uncharacterized protein</fullName>
    </submittedName>
</protein>
<feature type="transmembrane region" description="Helical" evidence="1">
    <location>
        <begin position="85"/>
        <end position="105"/>
    </location>
</feature>
<sequence length="179" mass="20136">MFGSLGPTLWYIDALYYSGIPALREWHPFLIINAHPQDATGTEVPLIHAMLFLWGMMLLLFLAERILFVVTAYQDAKTGCPKRAPMWAALIGVLGLVPGVVYLILRKKVYVQKMACADCSHTVKAVMAPRPNVRKLLRLLVISCIVFVAFLMIYNYLANISSNLFDVNSAPAWMLNFPF</sequence>
<dbReference type="RefSeq" id="WP_212507137.1">
    <property type="nucleotide sequence ID" value="NZ_CP060696.1"/>
</dbReference>
<dbReference type="AlphaFoldDB" id="A0A7G9WHB0"/>
<gene>
    <name evidence="2" type="ORF">H6X83_14355</name>
</gene>
<reference evidence="2 3" key="1">
    <citation type="submission" date="2020-08" db="EMBL/GenBank/DDBJ databases">
        <authorList>
            <person name="Ren C."/>
            <person name="Gu Y."/>
            <person name="Xu Y."/>
        </authorList>
    </citation>
    <scope>NUCLEOTIDE SEQUENCE [LARGE SCALE GENOMIC DNA]</scope>
    <source>
        <strain evidence="2 3">LBM18003</strain>
    </source>
</reference>
<organism evidence="2 3">
    <name type="scientific">Caproicibacterium amylolyticum</name>
    <dbReference type="NCBI Taxonomy" id="2766537"/>
    <lineage>
        <taxon>Bacteria</taxon>
        <taxon>Bacillati</taxon>
        <taxon>Bacillota</taxon>
        <taxon>Clostridia</taxon>
        <taxon>Eubacteriales</taxon>
        <taxon>Oscillospiraceae</taxon>
        <taxon>Caproicibacterium</taxon>
    </lineage>
</organism>
<evidence type="ECO:0000313" key="2">
    <source>
        <dbReference type="EMBL" id="QNO18072.1"/>
    </source>
</evidence>
<evidence type="ECO:0000313" key="3">
    <source>
        <dbReference type="Proteomes" id="UP000516046"/>
    </source>
</evidence>
<dbReference type="KEGG" id="caml:H6X83_14355"/>
<name>A0A7G9WHB0_9FIRM</name>
<keyword evidence="3" id="KW-1185">Reference proteome</keyword>
<accession>A0A7G9WHB0</accession>
<dbReference type="Proteomes" id="UP000516046">
    <property type="component" value="Chromosome"/>
</dbReference>
<evidence type="ECO:0000256" key="1">
    <source>
        <dbReference type="SAM" id="Phobius"/>
    </source>
</evidence>
<keyword evidence="1" id="KW-0812">Transmembrane</keyword>